<gene>
    <name evidence="1" type="ORF">ABWT76_000823</name>
</gene>
<evidence type="ECO:0000313" key="1">
    <source>
        <dbReference type="EMBL" id="XCM38004.1"/>
    </source>
</evidence>
<organism evidence="1">
    <name type="scientific">Planktothricoides raciborskii GIHE-MW2</name>
    <dbReference type="NCBI Taxonomy" id="2792601"/>
    <lineage>
        <taxon>Bacteria</taxon>
        <taxon>Bacillati</taxon>
        <taxon>Cyanobacteriota</taxon>
        <taxon>Cyanophyceae</taxon>
        <taxon>Oscillatoriophycideae</taxon>
        <taxon>Oscillatoriales</taxon>
        <taxon>Oscillatoriaceae</taxon>
        <taxon>Planktothricoides</taxon>
    </lineage>
</organism>
<dbReference type="RefSeq" id="WP_354635681.1">
    <property type="nucleotide sequence ID" value="NZ_CP159837.1"/>
</dbReference>
<dbReference type="AlphaFoldDB" id="A0AAU8JGR5"/>
<accession>A0AAU8JGR5</accession>
<dbReference type="EMBL" id="CP159837">
    <property type="protein sequence ID" value="XCM38004.1"/>
    <property type="molecule type" value="Genomic_DNA"/>
</dbReference>
<proteinExistence type="predicted"/>
<reference evidence="1" key="1">
    <citation type="submission" date="2024-07" db="EMBL/GenBank/DDBJ databases">
        <authorList>
            <person name="Kim Y.J."/>
            <person name="Jeong J.Y."/>
        </authorList>
    </citation>
    <scope>NUCLEOTIDE SEQUENCE</scope>
    <source>
        <strain evidence="1">GIHE-MW2</strain>
    </source>
</reference>
<name>A0AAU8JGR5_9CYAN</name>
<sequence length="109" mass="12690">MPFHLIGAIAGKFCSIIIEVKPYHILNPMKGYIQGQTIILIEPLPENLREGDEVDVSIAIKPQKTYPFPTFQLGVKDEYLNREKIYEKNLFLDRKELIQATYFSQNFEQ</sequence>
<protein>
    <submittedName>
        <fullName evidence="1">Uncharacterized protein</fullName>
    </submittedName>
</protein>